<gene>
    <name evidence="2" type="ORF">C6P64_05090</name>
</gene>
<dbReference type="EMBL" id="PVLQ01000015">
    <property type="protein sequence ID" value="PRD66210.1"/>
    <property type="molecule type" value="Genomic_DNA"/>
</dbReference>
<dbReference type="Gene3D" id="3.10.450.50">
    <property type="match status" value="1"/>
</dbReference>
<protein>
    <submittedName>
        <fullName evidence="2">DUF4440 domain-containing protein</fullName>
    </submittedName>
</protein>
<organism evidence="2 3">
    <name type="scientific">Malikia granosa</name>
    <dbReference type="NCBI Taxonomy" id="263067"/>
    <lineage>
        <taxon>Bacteria</taxon>
        <taxon>Pseudomonadati</taxon>
        <taxon>Pseudomonadota</taxon>
        <taxon>Betaproteobacteria</taxon>
        <taxon>Burkholderiales</taxon>
        <taxon>Comamonadaceae</taxon>
        <taxon>Malikia</taxon>
    </lineage>
</organism>
<comment type="caution">
    <text evidence="2">The sequence shown here is derived from an EMBL/GenBank/DDBJ whole genome shotgun (WGS) entry which is preliminary data.</text>
</comment>
<evidence type="ECO:0000313" key="2">
    <source>
        <dbReference type="EMBL" id="PRD66210.1"/>
    </source>
</evidence>
<accession>A0A2S9K6X4</accession>
<dbReference type="SUPFAM" id="SSF54427">
    <property type="entry name" value="NTF2-like"/>
    <property type="match status" value="1"/>
</dbReference>
<name>A0A2S9K6X4_9BURK</name>
<dbReference type="AlphaFoldDB" id="A0A2S9K6X4"/>
<sequence length="125" mass="13566">MSSVPMLLALEERRRQALLAGDLPALQRLLAEGLVYVHSTGACDRRDSYLAKLAGGSLRYLELDFSELQVQLLQQAATVSGRMSALVSKDGQRKSVASLFMTVWACGADGEWRLHAHQGTPLPAA</sequence>
<dbReference type="Proteomes" id="UP000238589">
    <property type="component" value="Unassembled WGS sequence"/>
</dbReference>
<dbReference type="InterPro" id="IPR027843">
    <property type="entry name" value="DUF4440"/>
</dbReference>
<dbReference type="InterPro" id="IPR032710">
    <property type="entry name" value="NTF2-like_dom_sf"/>
</dbReference>
<evidence type="ECO:0000313" key="3">
    <source>
        <dbReference type="Proteomes" id="UP000238589"/>
    </source>
</evidence>
<dbReference type="OrthoDB" id="8912653at2"/>
<keyword evidence="3" id="KW-1185">Reference proteome</keyword>
<evidence type="ECO:0000259" key="1">
    <source>
        <dbReference type="Pfam" id="PF14534"/>
    </source>
</evidence>
<feature type="domain" description="DUF4440" evidence="1">
    <location>
        <begin position="7"/>
        <end position="114"/>
    </location>
</feature>
<proteinExistence type="predicted"/>
<dbReference type="Pfam" id="PF14534">
    <property type="entry name" value="DUF4440"/>
    <property type="match status" value="1"/>
</dbReference>
<reference evidence="2 3" key="1">
    <citation type="submission" date="2018-03" db="EMBL/GenBank/DDBJ databases">
        <title>Comparative genomics illustrates the genes involved in a hyperalkaliphilic mechanisms of Serpentinomonas isolated from highly-alkaline calcium-rich serpentinized springs.</title>
        <authorList>
            <person name="Suzuki S."/>
            <person name="Ishii S."/>
            <person name="Walworth N."/>
            <person name="Bird L."/>
            <person name="Kuenen J.G."/>
            <person name="Nealson K.H."/>
        </authorList>
    </citation>
    <scope>NUCLEOTIDE SEQUENCE [LARGE SCALE GENOMIC DNA]</scope>
    <source>
        <strain evidence="2 3">P1</strain>
    </source>
</reference>
<dbReference type="RefSeq" id="WP_105747515.1">
    <property type="nucleotide sequence ID" value="NZ_PVLQ01000015.1"/>
</dbReference>